<keyword evidence="4" id="KW-1185">Reference proteome</keyword>
<evidence type="ECO:0000256" key="1">
    <source>
        <dbReference type="SAM" id="MobiDB-lite"/>
    </source>
</evidence>
<name>A0A6A1VYL6_9ROSI</name>
<proteinExistence type="predicted"/>
<organism evidence="3 4">
    <name type="scientific">Morella rubra</name>
    <name type="common">Chinese bayberry</name>
    <dbReference type="NCBI Taxonomy" id="262757"/>
    <lineage>
        <taxon>Eukaryota</taxon>
        <taxon>Viridiplantae</taxon>
        <taxon>Streptophyta</taxon>
        <taxon>Embryophyta</taxon>
        <taxon>Tracheophyta</taxon>
        <taxon>Spermatophyta</taxon>
        <taxon>Magnoliopsida</taxon>
        <taxon>eudicotyledons</taxon>
        <taxon>Gunneridae</taxon>
        <taxon>Pentapetalae</taxon>
        <taxon>rosids</taxon>
        <taxon>fabids</taxon>
        <taxon>Fagales</taxon>
        <taxon>Myricaceae</taxon>
        <taxon>Morella</taxon>
    </lineage>
</organism>
<feature type="chain" id="PRO_5025583718" evidence="2">
    <location>
        <begin position="19"/>
        <end position="304"/>
    </location>
</feature>
<reference evidence="3 4" key="1">
    <citation type="journal article" date="2019" name="Plant Biotechnol. J.">
        <title>The red bayberry genome and genetic basis of sex determination.</title>
        <authorList>
            <person name="Jia H.M."/>
            <person name="Jia H.J."/>
            <person name="Cai Q.L."/>
            <person name="Wang Y."/>
            <person name="Zhao H.B."/>
            <person name="Yang W.F."/>
            <person name="Wang G.Y."/>
            <person name="Li Y.H."/>
            <person name="Zhan D.L."/>
            <person name="Shen Y.T."/>
            <person name="Niu Q.F."/>
            <person name="Chang L."/>
            <person name="Qiu J."/>
            <person name="Zhao L."/>
            <person name="Xie H.B."/>
            <person name="Fu W.Y."/>
            <person name="Jin J."/>
            <person name="Li X.W."/>
            <person name="Jiao Y."/>
            <person name="Zhou C.C."/>
            <person name="Tu T."/>
            <person name="Chai C.Y."/>
            <person name="Gao J.L."/>
            <person name="Fan L.J."/>
            <person name="van de Weg E."/>
            <person name="Wang J.Y."/>
            <person name="Gao Z.S."/>
        </authorList>
    </citation>
    <scope>NUCLEOTIDE SEQUENCE [LARGE SCALE GENOMIC DNA]</scope>
    <source>
        <tissue evidence="3">Leaves</tissue>
    </source>
</reference>
<feature type="compositionally biased region" description="Basic and acidic residues" evidence="1">
    <location>
        <begin position="113"/>
        <end position="136"/>
    </location>
</feature>
<gene>
    <name evidence="3" type="ORF">CJ030_MR3G014516</name>
</gene>
<sequence>MLGLSYGELFLLIGATAALVGPKDLPFIARNAGKLAGRAIGYVQLARGQFDNVMQQSQARQVHKELQDTIAQLEVIRHEIRSISLISPGPSTRRLMDNLEDPAPNVNSAGKSPSEKCGEERKCEDEQKPTNAAKKDYSFKTSGSVDLHSQATAYARLAKSEALKTSLNSVTEKDNLTDEASLFPVLPVSAESTGMLPDRKDKISVGENLSGDVCNKEDSRIAIVKPSIWHVFVHGVSSSTWPGCSFSPAVAVLTSKTATTTATVIGKGGYCVLAVRWRCQICDSVNCGDVTVFAKPSPTLPLTP</sequence>
<protein>
    <submittedName>
        <fullName evidence="3">Sec-independent protein translocase protein TatB</fullName>
    </submittedName>
</protein>
<evidence type="ECO:0000313" key="3">
    <source>
        <dbReference type="EMBL" id="KAB1218074.1"/>
    </source>
</evidence>
<feature type="signal peptide" evidence="2">
    <location>
        <begin position="1"/>
        <end position="18"/>
    </location>
</feature>
<dbReference type="PANTHER" id="PTHR35512:SF1">
    <property type="entry name" value="OS11G0550900 PROTEIN"/>
    <property type="match status" value="1"/>
</dbReference>
<feature type="region of interest" description="Disordered" evidence="1">
    <location>
        <begin position="91"/>
        <end position="136"/>
    </location>
</feature>
<dbReference type="PANTHER" id="PTHR35512">
    <property type="entry name" value="OS11G0550900 PROTEIN"/>
    <property type="match status" value="1"/>
</dbReference>
<evidence type="ECO:0000313" key="4">
    <source>
        <dbReference type="Proteomes" id="UP000516437"/>
    </source>
</evidence>
<dbReference type="EMBL" id="RXIC02000021">
    <property type="protein sequence ID" value="KAB1218074.1"/>
    <property type="molecule type" value="Genomic_DNA"/>
</dbReference>
<dbReference type="AlphaFoldDB" id="A0A6A1VYL6"/>
<dbReference type="OrthoDB" id="45251at2759"/>
<accession>A0A6A1VYL6</accession>
<keyword evidence="2" id="KW-0732">Signal</keyword>
<dbReference type="Proteomes" id="UP000516437">
    <property type="component" value="Chromosome 3"/>
</dbReference>
<evidence type="ECO:0000256" key="2">
    <source>
        <dbReference type="SAM" id="SignalP"/>
    </source>
</evidence>
<comment type="caution">
    <text evidence="3">The sequence shown here is derived from an EMBL/GenBank/DDBJ whole genome shotgun (WGS) entry which is preliminary data.</text>
</comment>